<dbReference type="OrthoDB" id="9786950at2"/>
<evidence type="ECO:0000256" key="1">
    <source>
        <dbReference type="ARBA" id="ARBA00022448"/>
    </source>
</evidence>
<dbReference type="SMART" id="SM00382">
    <property type="entry name" value="AAA"/>
    <property type="match status" value="1"/>
</dbReference>
<dbReference type="InterPro" id="IPR015854">
    <property type="entry name" value="ABC_transpr_LolD-like"/>
</dbReference>
<keyword evidence="1" id="KW-0813">Transport</keyword>
<accession>A0A132BY70</accession>
<dbReference type="SUPFAM" id="SSF52540">
    <property type="entry name" value="P-loop containing nucleoside triphosphate hydrolases"/>
    <property type="match status" value="1"/>
</dbReference>
<dbReference type="Pfam" id="PF00005">
    <property type="entry name" value="ABC_tran"/>
    <property type="match status" value="1"/>
</dbReference>
<dbReference type="CDD" id="cd03255">
    <property type="entry name" value="ABC_MJ0796_LolCDE_FtsE"/>
    <property type="match status" value="1"/>
</dbReference>
<keyword evidence="6" id="KW-1185">Reference proteome</keyword>
<keyword evidence="2" id="KW-0547">Nucleotide-binding</keyword>
<dbReference type="PANTHER" id="PTHR24220:SF659">
    <property type="entry name" value="TRANSPORTER, PUTATIVE-RELATED"/>
    <property type="match status" value="1"/>
</dbReference>
<evidence type="ECO:0000256" key="2">
    <source>
        <dbReference type="ARBA" id="ARBA00022741"/>
    </source>
</evidence>
<dbReference type="PROSITE" id="PS00211">
    <property type="entry name" value="ABC_TRANSPORTER_1"/>
    <property type="match status" value="1"/>
</dbReference>
<dbReference type="Gene3D" id="3.40.50.300">
    <property type="entry name" value="P-loop containing nucleotide triphosphate hydrolases"/>
    <property type="match status" value="1"/>
</dbReference>
<dbReference type="InterPro" id="IPR027417">
    <property type="entry name" value="P-loop_NTPase"/>
</dbReference>
<evidence type="ECO:0000313" key="5">
    <source>
        <dbReference type="EMBL" id="KUP92670.1"/>
    </source>
</evidence>
<proteinExistence type="predicted"/>
<feature type="domain" description="ABC transporter" evidence="4">
    <location>
        <begin position="3"/>
        <end position="220"/>
    </location>
</feature>
<dbReference type="RefSeq" id="WP_068244387.1">
    <property type="nucleotide sequence ID" value="NZ_LPUY01000074.1"/>
</dbReference>
<keyword evidence="3 5" id="KW-0067">ATP-binding</keyword>
<reference evidence="5 6" key="1">
    <citation type="submission" date="2015-12" db="EMBL/GenBank/DDBJ databases">
        <title>Genome sequence of the marine Rhodobacteraceae strain O3.65, Candidatus Tritonibacter horizontis.</title>
        <authorList>
            <person name="Poehlein A."/>
            <person name="Giebel H.A."/>
            <person name="Voget S."/>
            <person name="Brinkhoff T."/>
        </authorList>
    </citation>
    <scope>NUCLEOTIDE SEQUENCE [LARGE SCALE GENOMIC DNA]</scope>
    <source>
        <strain evidence="5 6">O3.65</strain>
    </source>
</reference>
<dbReference type="GO" id="GO:0016887">
    <property type="term" value="F:ATP hydrolysis activity"/>
    <property type="evidence" value="ECO:0007669"/>
    <property type="project" value="InterPro"/>
</dbReference>
<dbReference type="InterPro" id="IPR003439">
    <property type="entry name" value="ABC_transporter-like_ATP-bd"/>
</dbReference>
<dbReference type="GO" id="GO:0022857">
    <property type="term" value="F:transmembrane transporter activity"/>
    <property type="evidence" value="ECO:0007669"/>
    <property type="project" value="TreeGrafter"/>
</dbReference>
<dbReference type="GO" id="GO:0005524">
    <property type="term" value="F:ATP binding"/>
    <property type="evidence" value="ECO:0007669"/>
    <property type="project" value="UniProtKB-KW"/>
</dbReference>
<dbReference type="InterPro" id="IPR003593">
    <property type="entry name" value="AAA+_ATPase"/>
</dbReference>
<dbReference type="PROSITE" id="PS50893">
    <property type="entry name" value="ABC_TRANSPORTER_2"/>
    <property type="match status" value="1"/>
</dbReference>
<dbReference type="GO" id="GO:0005886">
    <property type="term" value="C:plasma membrane"/>
    <property type="evidence" value="ECO:0007669"/>
    <property type="project" value="TreeGrafter"/>
</dbReference>
<dbReference type="InterPro" id="IPR017911">
    <property type="entry name" value="MacB-like_ATP-bd"/>
</dbReference>
<protein>
    <submittedName>
        <fullName evidence="5">Putative ABC transporter ATP-binding protein</fullName>
    </submittedName>
</protein>
<dbReference type="InterPro" id="IPR017871">
    <property type="entry name" value="ABC_transporter-like_CS"/>
</dbReference>
<gene>
    <name evidence="5" type="ORF">TRIHO_26430</name>
</gene>
<dbReference type="PATRIC" id="fig|1768241.3.peg.2766"/>
<comment type="caution">
    <text evidence="5">The sequence shown here is derived from an EMBL/GenBank/DDBJ whole genome shotgun (WGS) entry which is preliminary data.</text>
</comment>
<dbReference type="EMBL" id="LPUY01000074">
    <property type="protein sequence ID" value="KUP92670.1"/>
    <property type="molecule type" value="Genomic_DNA"/>
</dbReference>
<dbReference type="PANTHER" id="PTHR24220">
    <property type="entry name" value="IMPORT ATP-BINDING PROTEIN"/>
    <property type="match status" value="1"/>
</dbReference>
<evidence type="ECO:0000256" key="3">
    <source>
        <dbReference type="ARBA" id="ARBA00022840"/>
    </source>
</evidence>
<evidence type="ECO:0000313" key="6">
    <source>
        <dbReference type="Proteomes" id="UP000068382"/>
    </source>
</evidence>
<organism evidence="5 6">
    <name type="scientific">Tritonibacter horizontis</name>
    <dbReference type="NCBI Taxonomy" id="1768241"/>
    <lineage>
        <taxon>Bacteria</taxon>
        <taxon>Pseudomonadati</taxon>
        <taxon>Pseudomonadota</taxon>
        <taxon>Alphaproteobacteria</taxon>
        <taxon>Rhodobacterales</taxon>
        <taxon>Paracoccaceae</taxon>
        <taxon>Tritonibacter</taxon>
    </lineage>
</organism>
<name>A0A132BY70_9RHOB</name>
<evidence type="ECO:0000259" key="4">
    <source>
        <dbReference type="PROSITE" id="PS50893"/>
    </source>
</evidence>
<dbReference type="AlphaFoldDB" id="A0A132BY70"/>
<dbReference type="Proteomes" id="UP000068382">
    <property type="component" value="Unassembled WGS sequence"/>
</dbReference>
<sequence>MLLSVSGLTHRYPGQSRNVLTGVGFDLARGDSVALTGESGSGKSTVLHFLAALDRPDQGRILFDGHDIVPLADKPAAALRRSRIALVFQQFNLVPALTVADNIALHAHLGQRFDPEWTQTLIRQLGLAELVTRYPEQISGGQQQRVAIARALALRPDLLLADEPTGNLDETASAEVLRLMFRLVAEAGSALFLVTHSQNIARQCARRLHLSGGTIRPVGS</sequence>